<dbReference type="RefSeq" id="WP_147298473.1">
    <property type="nucleotide sequence ID" value="NZ_LT976994.1"/>
</dbReference>
<organism evidence="1 2">
    <name type="scientific">Cupriavidus taiwanensis</name>
    <dbReference type="NCBI Taxonomy" id="164546"/>
    <lineage>
        <taxon>Bacteria</taxon>
        <taxon>Pseudomonadati</taxon>
        <taxon>Pseudomonadota</taxon>
        <taxon>Betaproteobacteria</taxon>
        <taxon>Burkholderiales</taxon>
        <taxon>Burkholderiaceae</taxon>
        <taxon>Cupriavidus</taxon>
    </lineage>
</organism>
<comment type="caution">
    <text evidence="1">The sequence shown here is derived from an EMBL/GenBank/DDBJ whole genome shotgun (WGS) entry which is preliminary data.</text>
</comment>
<protein>
    <submittedName>
        <fullName evidence="1">Uncharacterized protein</fullName>
    </submittedName>
</protein>
<dbReference type="EMBL" id="OFTH01000052">
    <property type="protein sequence ID" value="SOZ75192.1"/>
    <property type="molecule type" value="Genomic_DNA"/>
</dbReference>
<gene>
    <name evidence="1" type="ORF">CBM2613_U10094</name>
</gene>
<evidence type="ECO:0000313" key="2">
    <source>
        <dbReference type="Proteomes" id="UP000256952"/>
    </source>
</evidence>
<dbReference type="AlphaFoldDB" id="A0A375FF09"/>
<evidence type="ECO:0000313" key="1">
    <source>
        <dbReference type="EMBL" id="SOZ75192.1"/>
    </source>
</evidence>
<sequence>MEPQLLVMDVDHLPRQGIAKRVDQWFADVRNENTQQSFDDWLAIVASPEPAIAPGIRLSQGNVELELRHGRRYSIEDAVRGARQFRCIIDGRVPLVAFIDERGYRGAWITVRNLFTIEEMVSMRESPDQA</sequence>
<dbReference type="Proteomes" id="UP000256952">
    <property type="component" value="Unassembled WGS sequence"/>
</dbReference>
<name>A0A375FF09_9BURK</name>
<reference evidence="2" key="1">
    <citation type="submission" date="2018-01" db="EMBL/GenBank/DDBJ databases">
        <authorList>
            <person name="Gaut B.S."/>
            <person name="Morton B.R."/>
            <person name="Clegg M.T."/>
            <person name="Duvall M.R."/>
        </authorList>
    </citation>
    <scope>NUCLEOTIDE SEQUENCE [LARGE SCALE GENOMIC DNA]</scope>
</reference>
<proteinExistence type="predicted"/>
<accession>A0A375FF09</accession>